<comment type="caution">
    <text evidence="3">The sequence shown here is derived from an EMBL/GenBank/DDBJ whole genome shotgun (WGS) entry which is preliminary data.</text>
</comment>
<dbReference type="EMBL" id="JAHSPG010000002">
    <property type="protein sequence ID" value="MBV4356439.1"/>
    <property type="molecule type" value="Genomic_DNA"/>
</dbReference>
<dbReference type="AlphaFoldDB" id="A0A9E2S8E9"/>
<gene>
    <name evidence="3" type="ORF">KTO63_04710</name>
</gene>
<keyword evidence="1" id="KW-0472">Membrane</keyword>
<keyword evidence="4" id="KW-1185">Reference proteome</keyword>
<sequence>MEKNLSDTYAHFTEKDFFADPYFQEWVYNPTDEIDNFWKEIIAIFPDKKGDMENARTYLNSISFKLDEPSEDEIETSLQKHLQAVQSLQSVQPAPVIRRSFSRNLTRIAAIFGGVALITAAYFIFLRKPERLVASTKFGETKHVVLPDGSVVDLNANSSVTYDKDWKQGEKREVWLNGEAYFEVKHINKDTNDIQPREQFLVHTKDVTVTVLGTTFDIRQRRLKTEVVLQSGKIKLSFADGTAKEMIMQPGELVSYDEASKKVATQNASAEQFTAWKQNKLILTDPTVSQILAYLEDNFGKKIVVENQSLNDKVINGPILLSSLDDALFVLSTVLNTEVIKSDSTTILLRSR</sequence>
<name>A0A9E2S8E9_9BACT</name>
<reference evidence="3" key="1">
    <citation type="submission" date="2021-06" db="EMBL/GenBank/DDBJ databases">
        <authorList>
            <person name="Huq M.A."/>
        </authorList>
    </citation>
    <scope>NUCLEOTIDE SEQUENCE</scope>
    <source>
        <strain evidence="3">MAH-26</strain>
    </source>
</reference>
<dbReference type="RefSeq" id="WP_217790048.1">
    <property type="nucleotide sequence ID" value="NZ_JAHSPG010000002.1"/>
</dbReference>
<evidence type="ECO:0000313" key="4">
    <source>
        <dbReference type="Proteomes" id="UP000812270"/>
    </source>
</evidence>
<dbReference type="InterPro" id="IPR006860">
    <property type="entry name" value="FecR"/>
</dbReference>
<dbReference type="PIRSF" id="PIRSF018266">
    <property type="entry name" value="FecR"/>
    <property type="match status" value="1"/>
</dbReference>
<keyword evidence="1" id="KW-0812">Transmembrane</keyword>
<protein>
    <submittedName>
        <fullName evidence="3">FecR domain-containing protein</fullName>
    </submittedName>
</protein>
<dbReference type="InterPro" id="IPR012373">
    <property type="entry name" value="Ferrdict_sens_TM"/>
</dbReference>
<keyword evidence="1" id="KW-1133">Transmembrane helix</keyword>
<evidence type="ECO:0000313" key="3">
    <source>
        <dbReference type="EMBL" id="MBV4356439.1"/>
    </source>
</evidence>
<feature type="domain" description="FecR protein" evidence="2">
    <location>
        <begin position="135"/>
        <end position="235"/>
    </location>
</feature>
<proteinExistence type="predicted"/>
<dbReference type="Pfam" id="PF04773">
    <property type="entry name" value="FecR"/>
    <property type="match status" value="1"/>
</dbReference>
<dbReference type="GO" id="GO:0016989">
    <property type="term" value="F:sigma factor antagonist activity"/>
    <property type="evidence" value="ECO:0007669"/>
    <property type="project" value="TreeGrafter"/>
</dbReference>
<dbReference type="PANTHER" id="PTHR30273:SF2">
    <property type="entry name" value="PROTEIN FECR"/>
    <property type="match status" value="1"/>
</dbReference>
<organism evidence="3 4">
    <name type="scientific">Pinibacter aurantiacus</name>
    <dbReference type="NCBI Taxonomy" id="2851599"/>
    <lineage>
        <taxon>Bacteria</taxon>
        <taxon>Pseudomonadati</taxon>
        <taxon>Bacteroidota</taxon>
        <taxon>Chitinophagia</taxon>
        <taxon>Chitinophagales</taxon>
        <taxon>Chitinophagaceae</taxon>
        <taxon>Pinibacter</taxon>
    </lineage>
</organism>
<evidence type="ECO:0000259" key="2">
    <source>
        <dbReference type="Pfam" id="PF04773"/>
    </source>
</evidence>
<dbReference type="PANTHER" id="PTHR30273">
    <property type="entry name" value="PERIPLASMIC SIGNAL SENSOR AND SIGMA FACTOR ACTIVATOR FECR-RELATED"/>
    <property type="match status" value="1"/>
</dbReference>
<dbReference type="Proteomes" id="UP000812270">
    <property type="component" value="Unassembled WGS sequence"/>
</dbReference>
<evidence type="ECO:0000256" key="1">
    <source>
        <dbReference type="SAM" id="Phobius"/>
    </source>
</evidence>
<feature type="transmembrane region" description="Helical" evidence="1">
    <location>
        <begin position="108"/>
        <end position="126"/>
    </location>
</feature>
<accession>A0A9E2S8E9</accession>